<gene>
    <name evidence="5" type="primary">AFG1</name>
    <name evidence="5" type="ORF">OC846_002043</name>
</gene>
<comment type="similarity">
    <text evidence="1">Belongs to the AFG1 ATPase family.</text>
</comment>
<dbReference type="Pfam" id="PF03969">
    <property type="entry name" value="AFG1_ATPase"/>
    <property type="match status" value="1"/>
</dbReference>
<evidence type="ECO:0000256" key="4">
    <source>
        <dbReference type="SAM" id="MobiDB-lite"/>
    </source>
</evidence>
<protein>
    <submittedName>
        <fullName evidence="5">ATPase</fullName>
        <ecNumber evidence="5">3.6.4.7</ecNumber>
    </submittedName>
</protein>
<feature type="compositionally biased region" description="Low complexity" evidence="4">
    <location>
        <begin position="55"/>
        <end position="70"/>
    </location>
</feature>
<sequence>MSTSNVSSRAHIVVKKRTEDMAATAAGSGPAHRLLAHSARRIQPHSTFRRISSLPAAASRRSNPNAAPAPGVLHRPPQAKLLSTSTCHHVGSPLHQRKLSAESSDPTSKYNLMVQQGLIRDDPHQRSIVQVLQSLHEELKTYKQNLPKELSQEELQQLQKAKKKSFFASLFGGGEDKDKQQEQDDEKVPEDVPKGLYLYGDVGTGKSMLMDLFYETLPANITRARRIHFHQFMIEAHKRAHAIKSLTHVPSGMVMSAVTAATSTVAHAGPAGGGLERSLLKKGQGEEIDPIGPTARELAREYEVICFDEFQVTDIADAMIMRKLLKTMMAYGVVFVMTSNRHPDQLYKNGIQRSSFVPCIELLKTQLRVTDLNSGTDYRKMPRALSNVYFSPPTLEATREYEKIWDAFTSSDPSDPVVENRRIQVWGRELEIPRSTSTAARFTFKELCGQPRAAADYIELCNQFSTVFVDAVPQMGIHQRDVARRLITFIDAAYEAKTKLLVTSEVPILQIFSGNPEKGPTKDQMRSLMDDLGLTMDDIGGSPIFTGEEELFAFARVISRLTEMSSQRWAETSGVAGARGRQGGGAGEGSKLLSAASKDEAQ</sequence>
<dbReference type="EC" id="3.6.4.7" evidence="5"/>
<dbReference type="InterPro" id="IPR027417">
    <property type="entry name" value="P-loop_NTPase"/>
</dbReference>
<accession>A0AAN6GUW1</accession>
<evidence type="ECO:0000313" key="5">
    <source>
        <dbReference type="EMBL" id="KAK0554567.1"/>
    </source>
</evidence>
<dbReference type="SUPFAM" id="SSF52540">
    <property type="entry name" value="P-loop containing nucleoside triphosphate hydrolases"/>
    <property type="match status" value="1"/>
</dbReference>
<feature type="region of interest" description="Disordered" evidence="4">
    <location>
        <begin position="41"/>
        <end position="76"/>
    </location>
</feature>
<reference evidence="5" key="1">
    <citation type="journal article" date="2023" name="PhytoFront">
        <title>Draft Genome Resources of Seven Strains of Tilletia horrida, Causal Agent of Kernel Smut of Rice.</title>
        <authorList>
            <person name="Khanal S."/>
            <person name="Antony Babu S."/>
            <person name="Zhou X.G."/>
        </authorList>
    </citation>
    <scope>NUCLEOTIDE SEQUENCE</scope>
    <source>
        <strain evidence="5">TX6</strain>
    </source>
</reference>
<dbReference type="GO" id="GO:0016887">
    <property type="term" value="F:ATP hydrolysis activity"/>
    <property type="evidence" value="ECO:0007669"/>
    <property type="project" value="InterPro"/>
</dbReference>
<keyword evidence="3" id="KW-0067">ATP-binding</keyword>
<feature type="region of interest" description="Disordered" evidence="4">
    <location>
        <begin position="172"/>
        <end position="192"/>
    </location>
</feature>
<evidence type="ECO:0000256" key="2">
    <source>
        <dbReference type="ARBA" id="ARBA00022741"/>
    </source>
</evidence>
<dbReference type="NCBIfam" id="NF040713">
    <property type="entry name" value="ZapE"/>
    <property type="match status" value="1"/>
</dbReference>
<dbReference type="GO" id="GO:0005739">
    <property type="term" value="C:mitochondrion"/>
    <property type="evidence" value="ECO:0007669"/>
    <property type="project" value="TreeGrafter"/>
</dbReference>
<dbReference type="Gene3D" id="3.40.50.300">
    <property type="entry name" value="P-loop containing nucleotide triphosphate hydrolases"/>
    <property type="match status" value="1"/>
</dbReference>
<dbReference type="EMBL" id="JAPDMZ010000036">
    <property type="protein sequence ID" value="KAK0554567.1"/>
    <property type="molecule type" value="Genomic_DNA"/>
</dbReference>
<dbReference type="PANTHER" id="PTHR12169:SF6">
    <property type="entry name" value="AFG1-LIKE ATPASE"/>
    <property type="match status" value="1"/>
</dbReference>
<keyword evidence="5" id="KW-0378">Hydrolase</keyword>
<keyword evidence="2" id="KW-0547">Nucleotide-binding</keyword>
<dbReference type="AlphaFoldDB" id="A0AAN6GUW1"/>
<evidence type="ECO:0000256" key="3">
    <source>
        <dbReference type="ARBA" id="ARBA00022840"/>
    </source>
</evidence>
<name>A0AAN6GUW1_9BASI</name>
<proteinExistence type="inferred from homology"/>
<feature type="region of interest" description="Disordered" evidence="4">
    <location>
        <begin position="571"/>
        <end position="602"/>
    </location>
</feature>
<dbReference type="InterPro" id="IPR005654">
    <property type="entry name" value="ATPase_AFG1-like"/>
</dbReference>
<organism evidence="5 6">
    <name type="scientific">Tilletia horrida</name>
    <dbReference type="NCBI Taxonomy" id="155126"/>
    <lineage>
        <taxon>Eukaryota</taxon>
        <taxon>Fungi</taxon>
        <taxon>Dikarya</taxon>
        <taxon>Basidiomycota</taxon>
        <taxon>Ustilaginomycotina</taxon>
        <taxon>Exobasidiomycetes</taxon>
        <taxon>Tilletiales</taxon>
        <taxon>Tilletiaceae</taxon>
        <taxon>Tilletia</taxon>
    </lineage>
</organism>
<dbReference type="PANTHER" id="PTHR12169">
    <property type="entry name" value="ATPASE N2B"/>
    <property type="match status" value="1"/>
</dbReference>
<dbReference type="GO" id="GO:0006515">
    <property type="term" value="P:protein quality control for misfolded or incompletely synthesized proteins"/>
    <property type="evidence" value="ECO:0007669"/>
    <property type="project" value="TreeGrafter"/>
</dbReference>
<dbReference type="GO" id="GO:0005524">
    <property type="term" value="F:ATP binding"/>
    <property type="evidence" value="ECO:0007669"/>
    <property type="project" value="UniProtKB-KW"/>
</dbReference>
<evidence type="ECO:0000313" key="6">
    <source>
        <dbReference type="Proteomes" id="UP001176517"/>
    </source>
</evidence>
<comment type="caution">
    <text evidence="5">The sequence shown here is derived from an EMBL/GenBank/DDBJ whole genome shotgun (WGS) entry which is preliminary data.</text>
</comment>
<dbReference type="Proteomes" id="UP001176517">
    <property type="component" value="Unassembled WGS sequence"/>
</dbReference>
<keyword evidence="6" id="KW-1185">Reference proteome</keyword>
<evidence type="ECO:0000256" key="1">
    <source>
        <dbReference type="ARBA" id="ARBA00010322"/>
    </source>
</evidence>